<sequence length="461" mass="49152">MSNPIPPALEGLAGPVDIVADDASRKNWSQIEDLERGQGSLEARFKQKLAGTALTTSAARVTSEPNAEGEWQSVSGPVSSSAVSSASTVGQTISGAVAGIEQNLMSSGPFVAAQRLHAAVKPLSPDQTAAFLDTARTLVSTIFERALRSETGSVEAGERQPDVHTAMALAHIAASIDKDPRTPSAIRLMQDLSAAVLASASPNDNTIFAGLAQAIGVGAGAKLALALTSELARHGDDPARAQSLLALVLAGFLRLGERIDEAYTELLVHAGPLCMEWPHWKNAGEEGATDILIDSIKAQPSLLENLDPRLERLEQTGLEAFRAIRDLASLAFDAKLRDIHQRFLASQSVFSSIAASRTALRDIRHVSLMTDHQGAGTEMEAIRLTLTHIGFDAPRAAFLADLSQFGSNALILRANWTAIDGFARMEVQGRAFQRLLAFLNGQYVVPNVLELVDFDNPDMQV</sequence>
<evidence type="ECO:0000313" key="3">
    <source>
        <dbReference type="Proteomes" id="UP000239434"/>
    </source>
</evidence>
<dbReference type="EMBL" id="PVBR01000017">
    <property type="protein sequence ID" value="PRD41761.1"/>
    <property type="molecule type" value="Genomic_DNA"/>
</dbReference>
<evidence type="ECO:0000256" key="1">
    <source>
        <dbReference type="SAM" id="MobiDB-lite"/>
    </source>
</evidence>
<gene>
    <name evidence="2" type="ORF">C5748_20080</name>
</gene>
<protein>
    <submittedName>
        <fullName evidence="2">Uncharacterized protein</fullName>
    </submittedName>
</protein>
<organism evidence="2 3">
    <name type="scientific">Phyllobacterium phragmitis</name>
    <dbReference type="NCBI Taxonomy" id="2670329"/>
    <lineage>
        <taxon>Bacteria</taxon>
        <taxon>Pseudomonadati</taxon>
        <taxon>Pseudomonadota</taxon>
        <taxon>Alphaproteobacteria</taxon>
        <taxon>Hyphomicrobiales</taxon>
        <taxon>Phyllobacteriaceae</taxon>
        <taxon>Phyllobacterium</taxon>
    </lineage>
</organism>
<feature type="region of interest" description="Disordered" evidence="1">
    <location>
        <begin position="56"/>
        <end position="82"/>
    </location>
</feature>
<dbReference type="AlphaFoldDB" id="A0A2S9IMK6"/>
<proteinExistence type="predicted"/>
<comment type="caution">
    <text evidence="2">The sequence shown here is derived from an EMBL/GenBank/DDBJ whole genome shotgun (WGS) entry which is preliminary data.</text>
</comment>
<name>A0A2S9IMK6_9HYPH</name>
<dbReference type="Proteomes" id="UP000239434">
    <property type="component" value="Unassembled WGS sequence"/>
</dbReference>
<feature type="compositionally biased region" description="Low complexity" evidence="1">
    <location>
        <begin position="72"/>
        <end position="82"/>
    </location>
</feature>
<feature type="compositionally biased region" description="Polar residues" evidence="1">
    <location>
        <begin position="56"/>
        <end position="65"/>
    </location>
</feature>
<keyword evidence="3" id="KW-1185">Reference proteome</keyword>
<evidence type="ECO:0000313" key="2">
    <source>
        <dbReference type="EMBL" id="PRD41761.1"/>
    </source>
</evidence>
<accession>A0A2S9IMK6</accession>
<dbReference type="RefSeq" id="WP_105743719.1">
    <property type="nucleotide sequence ID" value="NZ_PVBR01000017.1"/>
</dbReference>
<reference evidence="2 3" key="1">
    <citation type="submission" date="2018-02" db="EMBL/GenBank/DDBJ databases">
        <title>The draft genome of Phyllobacterium sp. 1N-3.</title>
        <authorList>
            <person name="Liu L."/>
            <person name="Li L."/>
            <person name="Zhang X."/>
            <person name="Wang T."/>
            <person name="Liang L."/>
        </authorList>
    </citation>
    <scope>NUCLEOTIDE SEQUENCE [LARGE SCALE GENOMIC DNA]</scope>
    <source>
        <strain evidence="2 3">1N-3</strain>
    </source>
</reference>